<dbReference type="Proteomes" id="UP000023152">
    <property type="component" value="Unassembled WGS sequence"/>
</dbReference>
<dbReference type="PANTHER" id="PTHR47990">
    <property type="entry name" value="2-OXOGLUTARATE (2OG) AND FE(II)-DEPENDENT OXYGENASE SUPERFAMILY PROTEIN-RELATED"/>
    <property type="match status" value="1"/>
</dbReference>
<dbReference type="AlphaFoldDB" id="X6P9H9"/>
<gene>
    <name evidence="2" type="ORF">RFI_02370</name>
</gene>
<feature type="domain" description="Isopenicillin N synthase-like Fe(2+) 2OG dioxygenase" evidence="1">
    <location>
        <begin position="214"/>
        <end position="303"/>
    </location>
</feature>
<keyword evidence="3" id="KW-1185">Reference proteome</keyword>
<evidence type="ECO:0000313" key="3">
    <source>
        <dbReference type="Proteomes" id="UP000023152"/>
    </source>
</evidence>
<dbReference type="Gene3D" id="2.60.120.330">
    <property type="entry name" value="B-lactam Antibiotic, Isopenicillin N Synthase, Chain"/>
    <property type="match status" value="1"/>
</dbReference>
<organism evidence="2 3">
    <name type="scientific">Reticulomyxa filosa</name>
    <dbReference type="NCBI Taxonomy" id="46433"/>
    <lineage>
        <taxon>Eukaryota</taxon>
        <taxon>Sar</taxon>
        <taxon>Rhizaria</taxon>
        <taxon>Retaria</taxon>
        <taxon>Foraminifera</taxon>
        <taxon>Monothalamids</taxon>
        <taxon>Reticulomyxidae</taxon>
        <taxon>Reticulomyxa</taxon>
    </lineage>
</organism>
<dbReference type="OMA" id="AWEDIAN"/>
<dbReference type="InterPro" id="IPR050231">
    <property type="entry name" value="Iron_ascorbate_oxido_reductase"/>
</dbReference>
<accession>X6P9H9</accession>
<dbReference type="SUPFAM" id="SSF51197">
    <property type="entry name" value="Clavaminate synthase-like"/>
    <property type="match status" value="1"/>
</dbReference>
<name>X6P9H9_RETFI</name>
<dbReference type="InterPro" id="IPR027443">
    <property type="entry name" value="IPNS-like_sf"/>
</dbReference>
<evidence type="ECO:0000259" key="1">
    <source>
        <dbReference type="Pfam" id="PF03171"/>
    </source>
</evidence>
<sequence length="340" mass="39268">MSVALDIVDDLLSLFETGIDHVKQPALFPDYLSLKRVPVSSLYKDTDNAKEKISEMFAKYGFLILENDIPMKQRVVKSAEELSLRFFNDPAMNVADKMKRYHTDKELGYANTTAKEAFHIKVFDECTHKDIQHPFPGGEFESVLTEVYFFLESITKRVFEIVMSKYEEEKKKESRSAEKIDLNAFRAIGTPKDGRFSSSLLSVFCYRNTHTCLNDKDAAKVVNCNAHVDQGFLSIEPCPNVTGLEVFLFATKEWIRIDQFLQKHDLVLFCSETTERITQSYYRGVLHRVGANDAQRLSMVYKMRHKDITPDDMKLHFGPDEQHAFYQYNENGDLVKLSFE</sequence>
<reference evidence="2 3" key="1">
    <citation type="journal article" date="2013" name="Curr. Biol.">
        <title>The Genome of the Foraminiferan Reticulomyxa filosa.</title>
        <authorList>
            <person name="Glockner G."/>
            <person name="Hulsmann N."/>
            <person name="Schleicher M."/>
            <person name="Noegel A.A."/>
            <person name="Eichinger L."/>
            <person name="Gallinger C."/>
            <person name="Pawlowski J."/>
            <person name="Sierra R."/>
            <person name="Euteneuer U."/>
            <person name="Pillet L."/>
            <person name="Moustafa A."/>
            <person name="Platzer M."/>
            <person name="Groth M."/>
            <person name="Szafranski K."/>
            <person name="Schliwa M."/>
        </authorList>
    </citation>
    <scope>NUCLEOTIDE SEQUENCE [LARGE SCALE GENOMIC DNA]</scope>
</reference>
<dbReference type="Pfam" id="PF03171">
    <property type="entry name" value="2OG-FeII_Oxy"/>
    <property type="match status" value="1"/>
</dbReference>
<protein>
    <recommendedName>
        <fullName evidence="1">Isopenicillin N synthase-like Fe(2+) 2OG dioxygenase domain-containing protein</fullName>
    </recommendedName>
</protein>
<dbReference type="EMBL" id="ASPP01002332">
    <property type="protein sequence ID" value="ETO34724.1"/>
    <property type="molecule type" value="Genomic_DNA"/>
</dbReference>
<evidence type="ECO:0000313" key="2">
    <source>
        <dbReference type="EMBL" id="ETO34724.1"/>
    </source>
</evidence>
<proteinExistence type="predicted"/>
<comment type="caution">
    <text evidence="2">The sequence shown here is derived from an EMBL/GenBank/DDBJ whole genome shotgun (WGS) entry which is preliminary data.</text>
</comment>
<dbReference type="InterPro" id="IPR044861">
    <property type="entry name" value="IPNS-like_FE2OG_OXY"/>
</dbReference>